<dbReference type="STRING" id="338969.Rfer_4200"/>
<dbReference type="KEGG" id="rfr:Rfer_4200"/>
<name>Q21QR5_ALBFT</name>
<keyword evidence="2" id="KW-1185">Reference proteome</keyword>
<accession>Q21QR5</accession>
<proteinExistence type="predicted"/>
<evidence type="ECO:0000313" key="2">
    <source>
        <dbReference type="Proteomes" id="UP000008332"/>
    </source>
</evidence>
<evidence type="ECO:0000313" key="1">
    <source>
        <dbReference type="EMBL" id="ABD71888.1"/>
    </source>
</evidence>
<sequence length="164" mass="17734">MLHTCLATGSPRFAGCSMRSSGAPCPPWRAAVQACHDLVVGGYELVCVSALRAEFTQARLQNLKTLGFPIEIVVATGNDVTQLSPKASVIEKLKPVAFVDDFLPYHRGVPHGVHKALIRREENGSPNVGPELENVNSQHLNLREFANWWLAGGAVKSMFTGGKT</sequence>
<organism evidence="1 2">
    <name type="scientific">Albidiferax ferrireducens (strain ATCC BAA-621 / DSM 15236 / T118)</name>
    <name type="common">Rhodoferax ferrireducens</name>
    <dbReference type="NCBI Taxonomy" id="338969"/>
    <lineage>
        <taxon>Bacteria</taxon>
        <taxon>Pseudomonadati</taxon>
        <taxon>Pseudomonadota</taxon>
        <taxon>Betaproteobacteria</taxon>
        <taxon>Burkholderiales</taxon>
        <taxon>Comamonadaceae</taxon>
        <taxon>Rhodoferax</taxon>
    </lineage>
</organism>
<dbReference type="Proteomes" id="UP000008332">
    <property type="component" value="Chromosome"/>
</dbReference>
<protein>
    <submittedName>
        <fullName evidence="1">Uncharacterized protein</fullName>
    </submittedName>
</protein>
<dbReference type="HOGENOM" id="CLU_137379_0_0_4"/>
<reference evidence="2" key="1">
    <citation type="submission" date="2006-02" db="EMBL/GenBank/DDBJ databases">
        <title>Complete sequence of chromosome of Rhodoferax ferrireducens DSM 15236.</title>
        <authorList>
            <person name="Copeland A."/>
            <person name="Lucas S."/>
            <person name="Lapidus A."/>
            <person name="Barry K."/>
            <person name="Detter J.C."/>
            <person name="Glavina del Rio T."/>
            <person name="Hammon N."/>
            <person name="Israni S."/>
            <person name="Pitluck S."/>
            <person name="Brettin T."/>
            <person name="Bruce D."/>
            <person name="Han C."/>
            <person name="Tapia R."/>
            <person name="Gilna P."/>
            <person name="Kiss H."/>
            <person name="Schmutz J."/>
            <person name="Larimer F."/>
            <person name="Land M."/>
            <person name="Kyrpides N."/>
            <person name="Ivanova N."/>
            <person name="Richardson P."/>
        </authorList>
    </citation>
    <scope>NUCLEOTIDE SEQUENCE [LARGE SCALE GENOMIC DNA]</scope>
    <source>
        <strain evidence="2">ATCC BAA-621 / DSM 15236 / T118</strain>
    </source>
</reference>
<dbReference type="EMBL" id="CP000267">
    <property type="protein sequence ID" value="ABD71888.1"/>
    <property type="molecule type" value="Genomic_DNA"/>
</dbReference>
<dbReference type="eggNOG" id="COG0546">
    <property type="taxonomic scope" value="Bacteria"/>
</dbReference>
<gene>
    <name evidence="1" type="ordered locus">Rfer_4200</name>
</gene>
<dbReference type="AlphaFoldDB" id="Q21QR5"/>